<feature type="non-terminal residue" evidence="1">
    <location>
        <position position="46"/>
    </location>
</feature>
<name>A0A6J4UVZ8_9BACT</name>
<reference evidence="1" key="1">
    <citation type="submission" date="2020-02" db="EMBL/GenBank/DDBJ databases">
        <authorList>
            <person name="Meier V. D."/>
        </authorList>
    </citation>
    <scope>NUCLEOTIDE SEQUENCE</scope>
    <source>
        <strain evidence="1">AVDCRST_MAG43</strain>
    </source>
</reference>
<feature type="non-terminal residue" evidence="1">
    <location>
        <position position="1"/>
    </location>
</feature>
<proteinExistence type="predicted"/>
<organism evidence="1">
    <name type="scientific">uncultured Thermomicrobiales bacterium</name>
    <dbReference type="NCBI Taxonomy" id="1645740"/>
    <lineage>
        <taxon>Bacteria</taxon>
        <taxon>Pseudomonadati</taxon>
        <taxon>Thermomicrobiota</taxon>
        <taxon>Thermomicrobia</taxon>
        <taxon>Thermomicrobiales</taxon>
        <taxon>environmental samples</taxon>
    </lineage>
</organism>
<accession>A0A6J4UVZ8</accession>
<gene>
    <name evidence="1" type="ORF">AVDCRST_MAG43-1964</name>
</gene>
<dbReference type="AlphaFoldDB" id="A0A6J4UVZ8"/>
<sequence length="46" mass="5167">ERPLGEPPAADRKIRREEIESGRHDLLQAEPLADVLRIQHPGSDVV</sequence>
<protein>
    <submittedName>
        <fullName evidence="1">Uncharacterized protein</fullName>
    </submittedName>
</protein>
<dbReference type="EMBL" id="CADCWI010000092">
    <property type="protein sequence ID" value="CAA9560782.1"/>
    <property type="molecule type" value="Genomic_DNA"/>
</dbReference>
<evidence type="ECO:0000313" key="1">
    <source>
        <dbReference type="EMBL" id="CAA9560782.1"/>
    </source>
</evidence>